<evidence type="ECO:0000256" key="1">
    <source>
        <dbReference type="SAM" id="Coils"/>
    </source>
</evidence>
<sequence>YIVVYEHRSRLERSLQKEKGEHKKTKEDYLVYKLEAQEALNKEKQDSMNRYGALSSQHKILKNQNEEMKKQLTDLQVQHSNLKLEHRKIIELRNQQISQLQRDKDNEILNLQDTISKLREESKLLRKAHQDVHSQLLSAQAQMEEFRQLKDALKKMPSFKDPGTQNQHSLPSYTQNLNKPLARVPQSSLRNDRREDRVPGGAAQHVKQASQAQTTSQSDSLLHSPTAHLVALGPGAHNNSHMGKFTRTVNSLQGHKEDEKPAVSPHVQQPPQHPAVHRGALPDLPRALGRKTPTANVLAAKEQVPVHSWQDIVSKVNARMTKEESNKIDGLVKAQTLRANVAVGKWENKAMHHGYLRRIGDNEAEMDAGVIDREDGPPPPKQHVGQEALAPEDAADPAKDPNNQGEDEYEEAEIDRPAFEEKGNVEKQPVEPEVDRKPMVPVAELKSREEAEDRYQDDQEQEIDERGGERENGDDLELVQDEGVEKLDTRNRKEGYY</sequence>
<gene>
    <name evidence="3" type="ORF">SPARVUS_LOCUS14263031</name>
</gene>
<keyword evidence="4" id="KW-1185">Reference proteome</keyword>
<comment type="caution">
    <text evidence="3">The sequence shown here is derived from an EMBL/GenBank/DDBJ whole genome shotgun (WGS) entry which is preliminary data.</text>
</comment>
<feature type="region of interest" description="Disordered" evidence="2">
    <location>
        <begin position="369"/>
        <end position="497"/>
    </location>
</feature>
<evidence type="ECO:0000313" key="4">
    <source>
        <dbReference type="Proteomes" id="UP001162483"/>
    </source>
</evidence>
<feature type="region of interest" description="Disordered" evidence="2">
    <location>
        <begin position="156"/>
        <end position="222"/>
    </location>
</feature>
<reference evidence="3" key="1">
    <citation type="submission" date="2023-05" db="EMBL/GenBank/DDBJ databases">
        <authorList>
            <person name="Stuckert A."/>
        </authorList>
    </citation>
    <scope>NUCLEOTIDE SEQUENCE</scope>
</reference>
<feature type="non-terminal residue" evidence="3">
    <location>
        <position position="1"/>
    </location>
</feature>
<dbReference type="PANTHER" id="PTHR22909:SF23">
    <property type="entry name" value="GOLGI INTEGRAL MEMBRANE PROTEIN 4-LIKE"/>
    <property type="match status" value="1"/>
</dbReference>
<dbReference type="EMBL" id="CATNWA010018790">
    <property type="protein sequence ID" value="CAI9609533.1"/>
    <property type="molecule type" value="Genomic_DNA"/>
</dbReference>
<feature type="compositionally biased region" description="Basic and acidic residues" evidence="2">
    <location>
        <begin position="483"/>
        <end position="497"/>
    </location>
</feature>
<feature type="compositionally biased region" description="Polar residues" evidence="2">
    <location>
        <begin position="163"/>
        <end position="178"/>
    </location>
</feature>
<name>A0ABN9GLV2_9NEOB</name>
<evidence type="ECO:0000313" key="3">
    <source>
        <dbReference type="EMBL" id="CAI9609533.1"/>
    </source>
</evidence>
<feature type="coiled-coil region" evidence="1">
    <location>
        <begin position="8"/>
        <end position="156"/>
    </location>
</feature>
<proteinExistence type="predicted"/>
<keyword evidence="1" id="KW-0175">Coiled coil</keyword>
<organism evidence="3 4">
    <name type="scientific">Staurois parvus</name>
    <dbReference type="NCBI Taxonomy" id="386267"/>
    <lineage>
        <taxon>Eukaryota</taxon>
        <taxon>Metazoa</taxon>
        <taxon>Chordata</taxon>
        <taxon>Craniata</taxon>
        <taxon>Vertebrata</taxon>
        <taxon>Euteleostomi</taxon>
        <taxon>Amphibia</taxon>
        <taxon>Batrachia</taxon>
        <taxon>Anura</taxon>
        <taxon>Neobatrachia</taxon>
        <taxon>Ranoidea</taxon>
        <taxon>Ranidae</taxon>
        <taxon>Staurois</taxon>
    </lineage>
</organism>
<dbReference type="InterPro" id="IPR042336">
    <property type="entry name" value="GOLIM4"/>
</dbReference>
<feature type="compositionally biased region" description="Basic and acidic residues" evidence="2">
    <location>
        <begin position="445"/>
        <end position="457"/>
    </location>
</feature>
<feature type="compositionally biased region" description="Basic and acidic residues" evidence="2">
    <location>
        <begin position="414"/>
        <end position="438"/>
    </location>
</feature>
<feature type="compositionally biased region" description="Basic and acidic residues" evidence="2">
    <location>
        <begin position="464"/>
        <end position="473"/>
    </location>
</feature>
<evidence type="ECO:0000256" key="2">
    <source>
        <dbReference type="SAM" id="MobiDB-lite"/>
    </source>
</evidence>
<evidence type="ECO:0008006" key="5">
    <source>
        <dbReference type="Google" id="ProtNLM"/>
    </source>
</evidence>
<feature type="compositionally biased region" description="Low complexity" evidence="2">
    <location>
        <begin position="208"/>
        <end position="220"/>
    </location>
</feature>
<protein>
    <recommendedName>
        <fullName evidence="5">Golgi integral membrane protein 4</fullName>
    </recommendedName>
</protein>
<dbReference type="PANTHER" id="PTHR22909">
    <property type="entry name" value="GOLGI INTEGRAL MEMBRANE PROTEIN 4"/>
    <property type="match status" value="1"/>
</dbReference>
<accession>A0ABN9GLV2</accession>
<dbReference type="Proteomes" id="UP001162483">
    <property type="component" value="Unassembled WGS sequence"/>
</dbReference>